<dbReference type="Proteomes" id="UP000194664">
    <property type="component" value="Unassembled WGS sequence"/>
</dbReference>
<dbReference type="SUPFAM" id="SSF111369">
    <property type="entry name" value="HlyD-like secretion proteins"/>
    <property type="match status" value="1"/>
</dbReference>
<evidence type="ECO:0000256" key="2">
    <source>
        <dbReference type="SAM" id="MobiDB-lite"/>
    </source>
</evidence>
<organism evidence="5 6">
    <name type="scientific">Marivivens niveibacter</name>
    <dbReference type="NCBI Taxonomy" id="1930667"/>
    <lineage>
        <taxon>Bacteria</taxon>
        <taxon>Pseudomonadati</taxon>
        <taxon>Pseudomonadota</taxon>
        <taxon>Alphaproteobacteria</taxon>
        <taxon>Rhodobacterales</taxon>
        <taxon>Paracoccaceae</taxon>
        <taxon>Marivivens group</taxon>
        <taxon>Marivivens</taxon>
    </lineage>
</organism>
<dbReference type="PANTHER" id="PTHR30469:SF15">
    <property type="entry name" value="HLYD FAMILY OF SECRETION PROTEINS"/>
    <property type="match status" value="1"/>
</dbReference>
<dbReference type="RefSeq" id="WP_086449970.1">
    <property type="nucleotide sequence ID" value="NZ_MSPP01000001.1"/>
</dbReference>
<dbReference type="Gene3D" id="2.40.50.100">
    <property type="match status" value="1"/>
</dbReference>
<dbReference type="AlphaFoldDB" id="A0A251X1Q3"/>
<sequence>MFRLIAATCALFTLPIAAFSDQPVLVEIVEVQKSAQTIERSLVGTVQAQDDYPVSFRTGGMIAEIAAEIGDHLEQGDLIARLENVTAMAQRDAATANLEAALAQRTQAETTRDRTQGSLDRGTATQSDLDRAQQAFIAAQSAYRQAETELSKAQQAVDDTEIRADEAVIVIDRFANAGEIVGAGTTVAELASDSRLEVQIDVPDTAGLDQLSQLPVTIIPIDGGSEITARISEISPVVSSAGTVSVTALLPDNTDIAIGTLVRIQVTFPSTGDFIVPAEALALSAGNPAVWVVDPNTNAVSARQVSISRYDETSIYISDGLVAGDLIVGRGAHTLFDGRIITTGADK</sequence>
<proteinExistence type="inferred from homology"/>
<dbReference type="NCBIfam" id="TIGR01730">
    <property type="entry name" value="RND_mfp"/>
    <property type="match status" value="1"/>
</dbReference>
<dbReference type="Gene3D" id="2.40.30.170">
    <property type="match status" value="1"/>
</dbReference>
<keyword evidence="3" id="KW-0732">Signal</keyword>
<feature type="region of interest" description="Disordered" evidence="2">
    <location>
        <begin position="104"/>
        <end position="126"/>
    </location>
</feature>
<comment type="caution">
    <text evidence="5">The sequence shown here is derived from an EMBL/GenBank/DDBJ whole genome shotgun (WGS) entry which is preliminary data.</text>
</comment>
<dbReference type="PANTHER" id="PTHR30469">
    <property type="entry name" value="MULTIDRUG RESISTANCE PROTEIN MDTA"/>
    <property type="match status" value="1"/>
</dbReference>
<dbReference type="Gene3D" id="2.40.420.20">
    <property type="match status" value="1"/>
</dbReference>
<dbReference type="InterPro" id="IPR006143">
    <property type="entry name" value="RND_pump_MFP"/>
</dbReference>
<dbReference type="Gene3D" id="1.10.287.470">
    <property type="entry name" value="Helix hairpin bin"/>
    <property type="match status" value="1"/>
</dbReference>
<feature type="signal peptide" evidence="3">
    <location>
        <begin position="1"/>
        <end position="20"/>
    </location>
</feature>
<dbReference type="EMBL" id="MSPP01000001">
    <property type="protein sequence ID" value="OUD10318.1"/>
    <property type="molecule type" value="Genomic_DNA"/>
</dbReference>
<gene>
    <name evidence="5" type="ORF">BVC71_02055</name>
</gene>
<evidence type="ECO:0000313" key="6">
    <source>
        <dbReference type="Proteomes" id="UP000194664"/>
    </source>
</evidence>
<comment type="similarity">
    <text evidence="1">Belongs to the membrane fusion protein (MFP) (TC 8.A.1) family.</text>
</comment>
<evidence type="ECO:0000256" key="3">
    <source>
        <dbReference type="SAM" id="SignalP"/>
    </source>
</evidence>
<evidence type="ECO:0000259" key="4">
    <source>
        <dbReference type="Pfam" id="PF25967"/>
    </source>
</evidence>
<name>A0A251X1Q3_9RHOB</name>
<dbReference type="GO" id="GO:1990281">
    <property type="term" value="C:efflux pump complex"/>
    <property type="evidence" value="ECO:0007669"/>
    <property type="project" value="TreeGrafter"/>
</dbReference>
<dbReference type="OrthoDB" id="9813967at2"/>
<accession>A0A251X1Q3</accession>
<evidence type="ECO:0000256" key="1">
    <source>
        <dbReference type="ARBA" id="ARBA00009477"/>
    </source>
</evidence>
<feature type="domain" description="Multidrug resistance protein MdtA-like C-terminal permuted SH3" evidence="4">
    <location>
        <begin position="275"/>
        <end position="329"/>
    </location>
</feature>
<dbReference type="GO" id="GO:0015562">
    <property type="term" value="F:efflux transmembrane transporter activity"/>
    <property type="evidence" value="ECO:0007669"/>
    <property type="project" value="TreeGrafter"/>
</dbReference>
<dbReference type="InterPro" id="IPR058627">
    <property type="entry name" value="MdtA-like_C"/>
</dbReference>
<feature type="chain" id="PRO_5012083826" description="Multidrug resistance protein MdtA-like C-terminal permuted SH3 domain-containing protein" evidence="3">
    <location>
        <begin position="21"/>
        <end position="347"/>
    </location>
</feature>
<evidence type="ECO:0000313" key="5">
    <source>
        <dbReference type="EMBL" id="OUD10318.1"/>
    </source>
</evidence>
<keyword evidence="6" id="KW-1185">Reference proteome</keyword>
<reference evidence="5 6" key="1">
    <citation type="submission" date="2016-12" db="EMBL/GenBank/DDBJ databases">
        <title>The draft genome sequence of HSLHS2.</title>
        <authorList>
            <person name="Hu D."/>
            <person name="Wang L."/>
            <person name="Shao Z."/>
        </authorList>
    </citation>
    <scope>NUCLEOTIDE SEQUENCE [LARGE SCALE GENOMIC DNA]</scope>
    <source>
        <strain evidence="5">MCCC 1A06712</strain>
    </source>
</reference>
<protein>
    <recommendedName>
        <fullName evidence="4">Multidrug resistance protein MdtA-like C-terminal permuted SH3 domain-containing protein</fullName>
    </recommendedName>
</protein>
<dbReference type="Pfam" id="PF25967">
    <property type="entry name" value="RND-MFP_C"/>
    <property type="match status" value="1"/>
</dbReference>